<evidence type="ECO:0000256" key="10">
    <source>
        <dbReference type="ARBA" id="ARBA00023034"/>
    </source>
</evidence>
<keyword evidence="9" id="KW-1133">Transmembrane helix</keyword>
<keyword evidence="12" id="KW-1015">Disulfide bond</keyword>
<dbReference type="Pfam" id="PF02485">
    <property type="entry name" value="Branch"/>
    <property type="match status" value="1"/>
</dbReference>
<comment type="subcellular location">
    <subcellularLocation>
        <location evidence="2">Endoplasmic reticulum membrane</location>
        <topology evidence="2">Single-pass type II membrane protein</topology>
    </subcellularLocation>
    <subcellularLocation>
        <location evidence="1">Golgi apparatus membrane</location>
        <topology evidence="1">Single-pass type II membrane protein</topology>
    </subcellularLocation>
</comment>
<accession>A0A3S0YM65</accession>
<dbReference type="Proteomes" id="UP000286912">
    <property type="component" value="Unassembled WGS sequence"/>
</dbReference>
<evidence type="ECO:0000256" key="13">
    <source>
        <dbReference type="ARBA" id="ARBA00023180"/>
    </source>
</evidence>
<keyword evidence="8" id="KW-0735">Signal-anchor</keyword>
<dbReference type="GO" id="GO:0050650">
    <property type="term" value="P:chondroitin sulfate proteoglycan biosynthetic process"/>
    <property type="evidence" value="ECO:0007669"/>
    <property type="project" value="TreeGrafter"/>
</dbReference>
<dbReference type="InterPro" id="IPR043538">
    <property type="entry name" value="XYLT"/>
</dbReference>
<dbReference type="EMBL" id="RZHD01000005">
    <property type="protein sequence ID" value="RUR46005.1"/>
    <property type="molecule type" value="Genomic_DNA"/>
</dbReference>
<evidence type="ECO:0000256" key="7">
    <source>
        <dbReference type="ARBA" id="ARBA00022824"/>
    </source>
</evidence>
<gene>
    <name evidence="15" type="ORF">ELY37_08370</name>
</gene>
<dbReference type="GO" id="GO:0030158">
    <property type="term" value="F:protein xylosyltransferase activity"/>
    <property type="evidence" value="ECO:0007669"/>
    <property type="project" value="InterPro"/>
</dbReference>
<evidence type="ECO:0000256" key="8">
    <source>
        <dbReference type="ARBA" id="ARBA00022968"/>
    </source>
</evidence>
<keyword evidence="7" id="KW-0256">Endoplasmic reticulum</keyword>
<organism evidence="15 16">
    <name type="scientific">Vreelandella populi</name>
    <dbReference type="NCBI Taxonomy" id="2498858"/>
    <lineage>
        <taxon>Bacteria</taxon>
        <taxon>Pseudomonadati</taxon>
        <taxon>Pseudomonadota</taxon>
        <taxon>Gammaproteobacteria</taxon>
        <taxon>Oceanospirillales</taxon>
        <taxon>Halomonadaceae</taxon>
        <taxon>Vreelandella</taxon>
    </lineage>
</organism>
<evidence type="ECO:0000256" key="4">
    <source>
        <dbReference type="ARBA" id="ARBA00022679"/>
    </source>
</evidence>
<dbReference type="RefSeq" id="WP_126981608.1">
    <property type="nucleotide sequence ID" value="NZ_RZHD01000005.1"/>
</dbReference>
<name>A0A3S0YM65_9GAMM</name>
<dbReference type="PANTHER" id="PTHR46025:SF3">
    <property type="entry name" value="XYLOSYLTRANSFERASE OXT"/>
    <property type="match status" value="1"/>
</dbReference>
<evidence type="ECO:0000256" key="5">
    <source>
        <dbReference type="ARBA" id="ARBA00022692"/>
    </source>
</evidence>
<reference evidence="15 16" key="1">
    <citation type="submission" date="2018-12" db="EMBL/GenBank/DDBJ databases">
        <title>three novel Halomonas strain isolated from plants.</title>
        <authorList>
            <person name="Sun C."/>
        </authorList>
    </citation>
    <scope>NUCLEOTIDE SEQUENCE [LARGE SCALE GENOMIC DNA]</scope>
    <source>
        <strain evidence="15 16">RC</strain>
    </source>
</reference>
<dbReference type="GO" id="GO:0015012">
    <property type="term" value="P:heparan sulfate proteoglycan biosynthetic process"/>
    <property type="evidence" value="ECO:0007669"/>
    <property type="project" value="TreeGrafter"/>
</dbReference>
<comment type="caution">
    <text evidence="15">The sequence shown here is derived from an EMBL/GenBank/DDBJ whole genome shotgun (WGS) entry which is preliminary data.</text>
</comment>
<dbReference type="InterPro" id="IPR003406">
    <property type="entry name" value="Glyco_trans_14"/>
</dbReference>
<keyword evidence="11" id="KW-0472">Membrane</keyword>
<protein>
    <recommendedName>
        <fullName evidence="14">Peptide O-xylosyltransferase</fullName>
    </recommendedName>
</protein>
<evidence type="ECO:0000256" key="14">
    <source>
        <dbReference type="ARBA" id="ARBA00042865"/>
    </source>
</evidence>
<evidence type="ECO:0000256" key="9">
    <source>
        <dbReference type="ARBA" id="ARBA00022989"/>
    </source>
</evidence>
<keyword evidence="10" id="KW-0333">Golgi apparatus</keyword>
<dbReference type="GO" id="GO:0016020">
    <property type="term" value="C:membrane"/>
    <property type="evidence" value="ECO:0007669"/>
    <property type="project" value="InterPro"/>
</dbReference>
<evidence type="ECO:0000256" key="11">
    <source>
        <dbReference type="ARBA" id="ARBA00023136"/>
    </source>
</evidence>
<keyword evidence="3" id="KW-0328">Glycosyltransferase</keyword>
<dbReference type="PANTHER" id="PTHR46025">
    <property type="entry name" value="XYLOSYLTRANSFERASE OXT"/>
    <property type="match status" value="1"/>
</dbReference>
<keyword evidence="5" id="KW-0812">Transmembrane</keyword>
<dbReference type="OrthoDB" id="7943907at2"/>
<keyword evidence="4" id="KW-0808">Transferase</keyword>
<keyword evidence="16" id="KW-1185">Reference proteome</keyword>
<evidence type="ECO:0000256" key="12">
    <source>
        <dbReference type="ARBA" id="ARBA00023157"/>
    </source>
</evidence>
<evidence type="ECO:0000313" key="16">
    <source>
        <dbReference type="Proteomes" id="UP000286912"/>
    </source>
</evidence>
<sequence>MCLNVTFLILAHDSVTRVCRLVEKILREDPDCKIVVHFDKKSGDEKYNVLKKKLSKYERCHVLANRISCGWGQWSLVEATLKMLRYAQQTCKADYYYLLSEHCYPTQPLSELKKHLSHHYGTNFIECEDSSWIKGGIREDRYLYWHFLNKRKYPSLHRWTYKCQKWLGLKRRVPDGLTIKFGSQWWCLTQEAIDFVLDREPRYRSFFKWVWIPDECFFSSVVALDKETSKPLTYYEFNEKGMPKVWSGVVHQQGFFFVRKYV</sequence>
<evidence type="ECO:0000256" key="1">
    <source>
        <dbReference type="ARBA" id="ARBA00004323"/>
    </source>
</evidence>
<evidence type="ECO:0000256" key="2">
    <source>
        <dbReference type="ARBA" id="ARBA00004648"/>
    </source>
</evidence>
<evidence type="ECO:0000256" key="6">
    <source>
        <dbReference type="ARBA" id="ARBA00022723"/>
    </source>
</evidence>
<evidence type="ECO:0000313" key="15">
    <source>
        <dbReference type="EMBL" id="RUR46005.1"/>
    </source>
</evidence>
<keyword evidence="6" id="KW-0479">Metal-binding</keyword>
<dbReference type="AlphaFoldDB" id="A0A3S0YM65"/>
<evidence type="ECO:0000256" key="3">
    <source>
        <dbReference type="ARBA" id="ARBA00022676"/>
    </source>
</evidence>
<dbReference type="GO" id="GO:0046872">
    <property type="term" value="F:metal ion binding"/>
    <property type="evidence" value="ECO:0007669"/>
    <property type="project" value="UniProtKB-KW"/>
</dbReference>
<proteinExistence type="predicted"/>
<keyword evidence="13" id="KW-0325">Glycoprotein</keyword>